<organism evidence="3 4">
    <name type="scientific">Hyphomicrobium nitrativorans NL23</name>
    <dbReference type="NCBI Taxonomy" id="1029756"/>
    <lineage>
        <taxon>Bacteria</taxon>
        <taxon>Pseudomonadati</taxon>
        <taxon>Pseudomonadota</taxon>
        <taxon>Alphaproteobacteria</taxon>
        <taxon>Hyphomicrobiales</taxon>
        <taxon>Hyphomicrobiaceae</taxon>
        <taxon>Hyphomicrobium</taxon>
    </lineage>
</organism>
<keyword evidence="1" id="KW-0472">Membrane</keyword>
<dbReference type="RefSeq" id="WP_023786563.1">
    <property type="nucleotide sequence ID" value="NC_022997.1"/>
</dbReference>
<evidence type="ECO:0000259" key="2">
    <source>
        <dbReference type="Pfam" id="PF07811"/>
    </source>
</evidence>
<accession>V5SD87</accession>
<keyword evidence="1" id="KW-0812">Transmembrane</keyword>
<feature type="domain" description="TadE-like" evidence="2">
    <location>
        <begin position="18"/>
        <end position="60"/>
    </location>
</feature>
<protein>
    <submittedName>
        <fullName evidence="3">Pilus biosynthesis protein TadE</fullName>
    </submittedName>
</protein>
<proteinExistence type="predicted"/>
<dbReference type="PATRIC" id="fig|1029756.8.peg.1220"/>
<evidence type="ECO:0000313" key="4">
    <source>
        <dbReference type="Proteomes" id="UP000018542"/>
    </source>
</evidence>
<dbReference type="EMBL" id="CP006912">
    <property type="protein sequence ID" value="AHB48025.1"/>
    <property type="molecule type" value="Genomic_DNA"/>
</dbReference>
<dbReference type="HOGENOM" id="CLU_128173_2_0_5"/>
<sequence>MTGGRKISFRRFGATQDGSIAVEFALIFPVALIFFMGLLAYGIYFGAAHSVQQLAADAARASVGGLDDAERASIARAHVSASGGAYPLLNLDRISVFAASLGADPSQFEVRVAFDSADLPIWVLSGLVPLPSKTIERAAVVKRGGY</sequence>
<keyword evidence="4" id="KW-1185">Reference proteome</keyword>
<dbReference type="KEGG" id="hni:W911_05810"/>
<dbReference type="Proteomes" id="UP000018542">
    <property type="component" value="Chromosome"/>
</dbReference>
<evidence type="ECO:0000313" key="3">
    <source>
        <dbReference type="EMBL" id="AHB48025.1"/>
    </source>
</evidence>
<dbReference type="Pfam" id="PF07811">
    <property type="entry name" value="TadE"/>
    <property type="match status" value="1"/>
</dbReference>
<reference evidence="3 4" key="1">
    <citation type="journal article" date="2014" name="Genome Announc.">
        <title>Complete Genome Sequence of Hyphomicrobium nitrativorans Strain NL23, a Denitrifying Bacterium Isolated from Biofilm of a Methanol-Fed Denitrification System Treating Seawater at the Montreal Biodome.</title>
        <authorList>
            <person name="Martineau C."/>
            <person name="Villeneuve C."/>
            <person name="Mauffrey F."/>
            <person name="Villemur R."/>
        </authorList>
    </citation>
    <scope>NUCLEOTIDE SEQUENCE [LARGE SCALE GENOMIC DNA]</scope>
    <source>
        <strain evidence="3">NL23</strain>
    </source>
</reference>
<gene>
    <name evidence="3" type="ORF">W911_05810</name>
</gene>
<dbReference type="AlphaFoldDB" id="V5SD87"/>
<keyword evidence="1" id="KW-1133">Transmembrane helix</keyword>
<evidence type="ECO:0000256" key="1">
    <source>
        <dbReference type="SAM" id="Phobius"/>
    </source>
</evidence>
<dbReference type="InterPro" id="IPR012495">
    <property type="entry name" value="TadE-like_dom"/>
</dbReference>
<dbReference type="STRING" id="1029756.W911_05810"/>
<feature type="transmembrane region" description="Helical" evidence="1">
    <location>
        <begin position="20"/>
        <end position="44"/>
    </location>
</feature>
<dbReference type="OrthoDB" id="7356451at2"/>
<name>V5SD87_9HYPH</name>